<proteinExistence type="inferred from homology"/>
<comment type="similarity">
    <text evidence="1">Belongs to the aldose epimerase family.</text>
</comment>
<keyword evidence="5" id="KW-1185">Reference proteome</keyword>
<keyword evidence="2 4" id="KW-0413">Isomerase</keyword>
<dbReference type="AlphaFoldDB" id="A0A1Y5TPK3"/>
<dbReference type="EMBL" id="FWFW01000018">
    <property type="protein sequence ID" value="SLN68987.1"/>
    <property type="molecule type" value="Genomic_DNA"/>
</dbReference>
<dbReference type="InterPro" id="IPR011013">
    <property type="entry name" value="Gal_mutarotase_sf_dom"/>
</dbReference>
<evidence type="ECO:0000256" key="2">
    <source>
        <dbReference type="ARBA" id="ARBA00023235"/>
    </source>
</evidence>
<evidence type="ECO:0000256" key="3">
    <source>
        <dbReference type="ARBA" id="ARBA00023277"/>
    </source>
</evidence>
<dbReference type="CDD" id="cd09019">
    <property type="entry name" value="galactose_mutarotase_like"/>
    <property type="match status" value="1"/>
</dbReference>
<dbReference type="InterPro" id="IPR008183">
    <property type="entry name" value="Aldose_1/G6P_1-epimerase"/>
</dbReference>
<dbReference type="Pfam" id="PF01263">
    <property type="entry name" value="Aldose_epim"/>
    <property type="match status" value="1"/>
</dbReference>
<dbReference type="GO" id="GO:0030246">
    <property type="term" value="F:carbohydrate binding"/>
    <property type="evidence" value="ECO:0007669"/>
    <property type="project" value="InterPro"/>
</dbReference>
<dbReference type="Gene3D" id="2.70.98.10">
    <property type="match status" value="1"/>
</dbReference>
<name>A0A1Y5TPK3_9RHOB</name>
<dbReference type="GO" id="GO:0004034">
    <property type="term" value="F:aldose 1-epimerase activity"/>
    <property type="evidence" value="ECO:0007669"/>
    <property type="project" value="UniProtKB-EC"/>
</dbReference>
<dbReference type="GO" id="GO:0033499">
    <property type="term" value="P:galactose catabolic process via UDP-galactose, Leloir pathway"/>
    <property type="evidence" value="ECO:0007669"/>
    <property type="project" value="TreeGrafter"/>
</dbReference>
<protein>
    <submittedName>
        <fullName evidence="4">Aldose 1-epimerase</fullName>
        <ecNumber evidence="4">5.1.3.3</ecNumber>
    </submittedName>
</protein>
<dbReference type="PANTHER" id="PTHR10091">
    <property type="entry name" value="ALDOSE-1-EPIMERASE"/>
    <property type="match status" value="1"/>
</dbReference>
<dbReference type="OrthoDB" id="9779408at2"/>
<evidence type="ECO:0000313" key="4">
    <source>
        <dbReference type="EMBL" id="SLN68987.1"/>
    </source>
</evidence>
<evidence type="ECO:0000256" key="1">
    <source>
        <dbReference type="ARBA" id="ARBA00006206"/>
    </source>
</evidence>
<dbReference type="RefSeq" id="WP_085850742.1">
    <property type="nucleotide sequence ID" value="NZ_FNZV01000019.1"/>
</dbReference>
<sequence length="330" mass="34961">MKHPFGTTQNGQPIEAITLTAGDLTATILTRGAVLQDVRLKDVPYSLTLGSDDAQAYDGTLKYYGALVGPVANRLSKSEALLDGKVLKLQENEGTTSLHGGPDGMHADVWRITDQTTNSATLVLDLPDGKGGYPGNRTITARFTITAPAQLTLEISATTDAPTLINIANHSYWNLDGTRSISGHVLTVPANSYTPIDALSIPTGVEPVECTGFDLRAGAKIGLSDGQRIDHNFCLDGDEGALKTAATLTGKSGVSLTLETTEIGLQVFDAAPISSGDFIGHTGAPYGAFCGVALEAQRWPDAPNQKGFPSCVLRPEDTYQQTTRWTFSRP</sequence>
<dbReference type="GO" id="GO:0006006">
    <property type="term" value="P:glucose metabolic process"/>
    <property type="evidence" value="ECO:0007669"/>
    <property type="project" value="TreeGrafter"/>
</dbReference>
<dbReference type="InterPro" id="IPR047215">
    <property type="entry name" value="Galactose_mutarotase-like"/>
</dbReference>
<organism evidence="4 5">
    <name type="scientific">Pacificibacter marinus</name>
    <dbReference type="NCBI Taxonomy" id="658057"/>
    <lineage>
        <taxon>Bacteria</taxon>
        <taxon>Pseudomonadati</taxon>
        <taxon>Pseudomonadota</taxon>
        <taxon>Alphaproteobacteria</taxon>
        <taxon>Rhodobacterales</taxon>
        <taxon>Roseobacteraceae</taxon>
        <taxon>Pacificibacter</taxon>
    </lineage>
</organism>
<keyword evidence="3" id="KW-0119">Carbohydrate metabolism</keyword>
<dbReference type="EC" id="5.1.3.3" evidence="4"/>
<evidence type="ECO:0000313" key="5">
    <source>
        <dbReference type="Proteomes" id="UP000193307"/>
    </source>
</evidence>
<accession>A0A1Y5TPK3</accession>
<dbReference type="SUPFAM" id="SSF74650">
    <property type="entry name" value="Galactose mutarotase-like"/>
    <property type="match status" value="1"/>
</dbReference>
<dbReference type="PANTHER" id="PTHR10091:SF49">
    <property type="entry name" value="ALDOSE 1-EPIMERASE"/>
    <property type="match status" value="1"/>
</dbReference>
<dbReference type="InterPro" id="IPR014718">
    <property type="entry name" value="GH-type_carb-bd"/>
</dbReference>
<reference evidence="4 5" key="1">
    <citation type="submission" date="2017-03" db="EMBL/GenBank/DDBJ databases">
        <authorList>
            <person name="Afonso C.L."/>
            <person name="Miller P.J."/>
            <person name="Scott M.A."/>
            <person name="Spackman E."/>
            <person name="Goraichik I."/>
            <person name="Dimitrov K.M."/>
            <person name="Suarez D.L."/>
            <person name="Swayne D.E."/>
        </authorList>
    </citation>
    <scope>NUCLEOTIDE SEQUENCE [LARGE SCALE GENOMIC DNA]</scope>
    <source>
        <strain evidence="4 5">CECT 7971</strain>
    </source>
</reference>
<dbReference type="Proteomes" id="UP000193307">
    <property type="component" value="Unassembled WGS sequence"/>
</dbReference>
<dbReference type="STRING" id="658057.SAMN04488032_11917"/>
<gene>
    <name evidence="4" type="primary">galM</name>
    <name evidence="4" type="ORF">PAM7971_03677</name>
</gene>